<dbReference type="RefSeq" id="WP_190538911.1">
    <property type="nucleotide sequence ID" value="NZ_JACJQH010000006.1"/>
</dbReference>
<comment type="caution">
    <text evidence="1">The sequence shown here is derived from an EMBL/GenBank/DDBJ whole genome shotgun (WGS) entry which is preliminary data.</text>
</comment>
<reference evidence="1 2" key="1">
    <citation type="journal article" date="2020" name="ISME J.">
        <title>Comparative genomics reveals insights into cyanobacterial evolution and habitat adaptation.</title>
        <authorList>
            <person name="Chen M.Y."/>
            <person name="Teng W.K."/>
            <person name="Zhao L."/>
            <person name="Hu C.X."/>
            <person name="Zhou Y.K."/>
            <person name="Han B.P."/>
            <person name="Song L.R."/>
            <person name="Shu W.S."/>
        </authorList>
    </citation>
    <scope>NUCLEOTIDE SEQUENCE [LARGE SCALE GENOMIC DNA]</scope>
    <source>
        <strain evidence="1 2">FACHB-288</strain>
    </source>
</reference>
<proteinExistence type="predicted"/>
<evidence type="ECO:0000313" key="2">
    <source>
        <dbReference type="Proteomes" id="UP000658514"/>
    </source>
</evidence>
<name>A0ABR8A4Q7_9CYAN</name>
<sequence length="150" mass="16416">MLLSHNFNVSPDTIPALSREEFVEVFQSGLSAHENLKCRLVNHPHWTVEILFPTNEFSPQQVGELCAQALAEKRRLQQLSTGNKPEILVLGGIKTTPPTSDSPDALQPGNWGVDVVETASGEAFLQAIAWDATIAQKPADSIFKVELKKA</sequence>
<accession>A0ABR8A4Q7</accession>
<evidence type="ECO:0000313" key="1">
    <source>
        <dbReference type="EMBL" id="MBD2194937.1"/>
    </source>
</evidence>
<protein>
    <submittedName>
        <fullName evidence="1">DUF2656 domain-containing protein</fullName>
    </submittedName>
</protein>
<dbReference type="InterPro" id="IPR020325">
    <property type="entry name" value="Uncharacterised_16.1kDa"/>
</dbReference>
<dbReference type="Proteomes" id="UP000658514">
    <property type="component" value="Unassembled WGS sequence"/>
</dbReference>
<dbReference type="EMBL" id="JACJQH010000006">
    <property type="protein sequence ID" value="MBD2194937.1"/>
    <property type="molecule type" value="Genomic_DNA"/>
</dbReference>
<gene>
    <name evidence="1" type="ORF">H6G24_05420</name>
</gene>
<keyword evidence="2" id="KW-1185">Reference proteome</keyword>
<dbReference type="Pfam" id="PF10847">
    <property type="entry name" value="DUF2656"/>
    <property type="match status" value="1"/>
</dbReference>
<organism evidence="1 2">
    <name type="scientific">Calothrix parietina FACHB-288</name>
    <dbReference type="NCBI Taxonomy" id="2692896"/>
    <lineage>
        <taxon>Bacteria</taxon>
        <taxon>Bacillati</taxon>
        <taxon>Cyanobacteriota</taxon>
        <taxon>Cyanophyceae</taxon>
        <taxon>Nostocales</taxon>
        <taxon>Calotrichaceae</taxon>
        <taxon>Calothrix</taxon>
    </lineage>
</organism>